<dbReference type="InterPro" id="IPR021109">
    <property type="entry name" value="Peptidase_aspartic_dom_sf"/>
</dbReference>
<name>A0A2P5FHX2_TREOI</name>
<proteinExistence type="inferred from homology"/>
<dbReference type="FunFam" id="2.40.70.10:FF:000120">
    <property type="entry name" value="Aspartic proteinase nepenthesin-2"/>
    <property type="match status" value="1"/>
</dbReference>
<feature type="active site" evidence="6">
    <location>
        <position position="327"/>
    </location>
</feature>
<comment type="caution">
    <text evidence="9">The sequence shown here is derived from an EMBL/GenBank/DDBJ whole genome shotgun (WGS) entry which is preliminary data.</text>
</comment>
<dbReference type="PANTHER" id="PTHR47967">
    <property type="entry name" value="OS07G0603500 PROTEIN-RELATED"/>
    <property type="match status" value="1"/>
</dbReference>
<keyword evidence="7" id="KW-0732">Signal</keyword>
<dbReference type="InterPro" id="IPR032861">
    <property type="entry name" value="TAXi_N"/>
</dbReference>
<keyword evidence="5" id="KW-0325">Glycoprotein</keyword>
<keyword evidence="3" id="KW-0064">Aspartyl protease</keyword>
<dbReference type="CDD" id="cd05476">
    <property type="entry name" value="pepsin_A_like_plant"/>
    <property type="match status" value="1"/>
</dbReference>
<gene>
    <name evidence="9" type="ORF">TorRG33x02_068720</name>
</gene>
<keyword evidence="10" id="KW-1185">Reference proteome</keyword>
<protein>
    <submittedName>
        <fullName evidence="9">Aspartic peptidase</fullName>
    </submittedName>
</protein>
<dbReference type="InterPro" id="IPR034161">
    <property type="entry name" value="Pepsin-like_plant"/>
</dbReference>
<dbReference type="InterPro" id="IPR033121">
    <property type="entry name" value="PEPTIDASE_A1"/>
</dbReference>
<evidence type="ECO:0000256" key="2">
    <source>
        <dbReference type="ARBA" id="ARBA00022670"/>
    </source>
</evidence>
<dbReference type="InterPro" id="IPR032799">
    <property type="entry name" value="TAXi_C"/>
</dbReference>
<dbReference type="OrthoDB" id="2747330at2759"/>
<dbReference type="SUPFAM" id="SSF50630">
    <property type="entry name" value="Acid proteases"/>
    <property type="match status" value="1"/>
</dbReference>
<dbReference type="FunFam" id="2.40.70.10:FF:000034">
    <property type="entry name" value="Aspartyl protease family protein"/>
    <property type="match status" value="1"/>
</dbReference>
<dbReference type="InterPro" id="IPR051708">
    <property type="entry name" value="Plant_Aspart_Prot_A1"/>
</dbReference>
<dbReference type="Pfam" id="PF14543">
    <property type="entry name" value="TAXi_N"/>
    <property type="match status" value="1"/>
</dbReference>
<dbReference type="GO" id="GO:0006508">
    <property type="term" value="P:proteolysis"/>
    <property type="evidence" value="ECO:0007669"/>
    <property type="project" value="UniProtKB-KW"/>
</dbReference>
<organism evidence="9 10">
    <name type="scientific">Trema orientale</name>
    <name type="common">Charcoal tree</name>
    <name type="synonym">Celtis orientalis</name>
    <dbReference type="NCBI Taxonomy" id="63057"/>
    <lineage>
        <taxon>Eukaryota</taxon>
        <taxon>Viridiplantae</taxon>
        <taxon>Streptophyta</taxon>
        <taxon>Embryophyta</taxon>
        <taxon>Tracheophyta</taxon>
        <taxon>Spermatophyta</taxon>
        <taxon>Magnoliopsida</taxon>
        <taxon>eudicotyledons</taxon>
        <taxon>Gunneridae</taxon>
        <taxon>Pentapetalae</taxon>
        <taxon>rosids</taxon>
        <taxon>fabids</taxon>
        <taxon>Rosales</taxon>
        <taxon>Cannabaceae</taxon>
        <taxon>Trema</taxon>
    </lineage>
</organism>
<dbReference type="Proteomes" id="UP000237000">
    <property type="component" value="Unassembled WGS sequence"/>
</dbReference>
<evidence type="ECO:0000256" key="3">
    <source>
        <dbReference type="ARBA" id="ARBA00022750"/>
    </source>
</evidence>
<feature type="domain" description="Peptidase A1" evidence="8">
    <location>
        <begin position="93"/>
        <end position="455"/>
    </location>
</feature>
<sequence length="460" mass="50013">MASSPPSFLSFIITLFSLSLLSASSSSSSSSPLTTITIPLSPFHHQTPSSDPFQTLNFLASASVSRAHHLKRPKSNSSFVTKTPLFPRSYGAYSVSLSFGTPPQTTPFVMDTGSSLVWFPCTTRYLCSGCSFPNVDPDKIPRFIPKQSSSSKIIGCQNPKCKWVLGSNVNCSSQPCPAYVIQYGSGATVGRLLSETLDFPGKTFPDFLVGCSILSTRQPSGIAGFGRGPESLPSQLGLSKFSYCLVSRRFDDSPVSSDLVLYGPGEHKTGGGIGYTPFQRNPSSSHPAFRDYYYVLLRKIIVGGKSVKIPYKYLVPGSDGNGGTIVDSGSTFTFLEKPVYDAVTEEFVKQMGRYKRDHGIENQTGLRPCFDISREKSVDFPELVFQFKGGEKMALPLNNYFALVTSSGIVCLTVVTSNGGIGPDLTAGPAIILGNFQQQNFHIEYDLKNERFGFRRQSCT</sequence>
<feature type="signal peptide" evidence="7">
    <location>
        <begin position="1"/>
        <end position="23"/>
    </location>
</feature>
<dbReference type="STRING" id="63057.A0A2P5FHX2"/>
<keyword evidence="2" id="KW-0645">Protease</keyword>
<dbReference type="PANTHER" id="PTHR47967:SF36">
    <property type="entry name" value="PEPTIDASE A1 DOMAIN-CONTAINING PROTEIN"/>
    <property type="match status" value="1"/>
</dbReference>
<evidence type="ECO:0000313" key="9">
    <source>
        <dbReference type="EMBL" id="PON97405.1"/>
    </source>
</evidence>
<dbReference type="PRINTS" id="PR00792">
    <property type="entry name" value="PEPSIN"/>
</dbReference>
<dbReference type="Pfam" id="PF14541">
    <property type="entry name" value="TAXi_C"/>
    <property type="match status" value="1"/>
</dbReference>
<keyword evidence="4" id="KW-0378">Hydrolase</keyword>
<evidence type="ECO:0000313" key="10">
    <source>
        <dbReference type="Proteomes" id="UP000237000"/>
    </source>
</evidence>
<evidence type="ECO:0000256" key="5">
    <source>
        <dbReference type="ARBA" id="ARBA00023180"/>
    </source>
</evidence>
<dbReference type="GO" id="GO:0004190">
    <property type="term" value="F:aspartic-type endopeptidase activity"/>
    <property type="evidence" value="ECO:0007669"/>
    <property type="project" value="UniProtKB-KW"/>
</dbReference>
<dbReference type="InParanoid" id="A0A2P5FHX2"/>
<evidence type="ECO:0000256" key="6">
    <source>
        <dbReference type="PIRSR" id="PIRSR601461-1"/>
    </source>
</evidence>
<dbReference type="FunCoup" id="A0A2P5FHX2">
    <property type="interactions" value="120"/>
</dbReference>
<dbReference type="GO" id="GO:0005576">
    <property type="term" value="C:extracellular region"/>
    <property type="evidence" value="ECO:0007669"/>
    <property type="project" value="TreeGrafter"/>
</dbReference>
<accession>A0A2P5FHX2</accession>
<evidence type="ECO:0000259" key="8">
    <source>
        <dbReference type="PROSITE" id="PS51767"/>
    </source>
</evidence>
<feature type="chain" id="PRO_5015190471" evidence="7">
    <location>
        <begin position="24"/>
        <end position="460"/>
    </location>
</feature>
<evidence type="ECO:0000256" key="7">
    <source>
        <dbReference type="SAM" id="SignalP"/>
    </source>
</evidence>
<comment type="similarity">
    <text evidence="1">Belongs to the peptidase A1 family.</text>
</comment>
<evidence type="ECO:0000256" key="4">
    <source>
        <dbReference type="ARBA" id="ARBA00022801"/>
    </source>
</evidence>
<dbReference type="PROSITE" id="PS51767">
    <property type="entry name" value="PEPTIDASE_A1"/>
    <property type="match status" value="1"/>
</dbReference>
<dbReference type="Gene3D" id="2.40.70.10">
    <property type="entry name" value="Acid Proteases"/>
    <property type="match status" value="2"/>
</dbReference>
<reference evidence="10" key="1">
    <citation type="submission" date="2016-06" db="EMBL/GenBank/DDBJ databases">
        <title>Parallel loss of symbiosis genes in relatives of nitrogen-fixing non-legume Parasponia.</title>
        <authorList>
            <person name="Van Velzen R."/>
            <person name="Holmer R."/>
            <person name="Bu F."/>
            <person name="Rutten L."/>
            <person name="Van Zeijl A."/>
            <person name="Liu W."/>
            <person name="Santuari L."/>
            <person name="Cao Q."/>
            <person name="Sharma T."/>
            <person name="Shen D."/>
            <person name="Roswanjaya Y."/>
            <person name="Wardhani T."/>
            <person name="Kalhor M.S."/>
            <person name="Jansen J."/>
            <person name="Van den Hoogen J."/>
            <person name="Gungor B."/>
            <person name="Hartog M."/>
            <person name="Hontelez J."/>
            <person name="Verver J."/>
            <person name="Yang W.-C."/>
            <person name="Schijlen E."/>
            <person name="Repin R."/>
            <person name="Schilthuizen M."/>
            <person name="Schranz E."/>
            <person name="Heidstra R."/>
            <person name="Miyata K."/>
            <person name="Fedorova E."/>
            <person name="Kohlen W."/>
            <person name="Bisseling T."/>
            <person name="Smit S."/>
            <person name="Geurts R."/>
        </authorList>
    </citation>
    <scope>NUCLEOTIDE SEQUENCE [LARGE SCALE GENOMIC DNA]</scope>
    <source>
        <strain evidence="10">cv. RG33-2</strain>
    </source>
</reference>
<dbReference type="InterPro" id="IPR001461">
    <property type="entry name" value="Aspartic_peptidase_A1"/>
</dbReference>
<feature type="active site" evidence="6">
    <location>
        <position position="111"/>
    </location>
</feature>
<evidence type="ECO:0000256" key="1">
    <source>
        <dbReference type="ARBA" id="ARBA00007447"/>
    </source>
</evidence>
<dbReference type="AlphaFoldDB" id="A0A2P5FHX2"/>
<dbReference type="EMBL" id="JXTC01000032">
    <property type="protein sequence ID" value="PON97405.1"/>
    <property type="molecule type" value="Genomic_DNA"/>
</dbReference>